<dbReference type="InterPro" id="IPR004785">
    <property type="entry name" value="RpiB"/>
</dbReference>
<dbReference type="NCBIfam" id="TIGR01120">
    <property type="entry name" value="rpiB"/>
    <property type="match status" value="1"/>
</dbReference>
<feature type="active site" description="Proton donor" evidence="3">
    <location>
        <position position="101"/>
    </location>
</feature>
<dbReference type="InterPro" id="IPR003500">
    <property type="entry name" value="RpiB_LacA_LacB"/>
</dbReference>
<evidence type="ECO:0000256" key="4">
    <source>
        <dbReference type="PIRSR" id="PIRSR005384-2"/>
    </source>
</evidence>
<dbReference type="Proteomes" id="UP000823936">
    <property type="component" value="Unassembled WGS sequence"/>
</dbReference>
<feature type="binding site" evidence="4">
    <location>
        <position position="102"/>
    </location>
    <ligand>
        <name>D-ribulose 5-phosphate</name>
        <dbReference type="ChEBI" id="CHEBI:58121"/>
    </ligand>
</feature>
<dbReference type="GO" id="GO:0004751">
    <property type="term" value="F:ribose-5-phosphate isomerase activity"/>
    <property type="evidence" value="ECO:0007669"/>
    <property type="project" value="UniProtKB-EC"/>
</dbReference>
<dbReference type="GO" id="GO:0009052">
    <property type="term" value="P:pentose-phosphate shunt, non-oxidative branch"/>
    <property type="evidence" value="ECO:0007669"/>
    <property type="project" value="TreeGrafter"/>
</dbReference>
<evidence type="ECO:0000256" key="2">
    <source>
        <dbReference type="ARBA" id="ARBA00023235"/>
    </source>
</evidence>
<feature type="active site" description="Proton acceptor" evidence="3">
    <location>
        <position position="68"/>
    </location>
</feature>
<protein>
    <submittedName>
        <fullName evidence="5">Ribose 5-phosphate isomerase B</fullName>
        <ecNumber evidence="5">5.3.1.6</ecNumber>
    </submittedName>
</protein>
<dbReference type="Pfam" id="PF02502">
    <property type="entry name" value="LacAB_rpiB"/>
    <property type="match status" value="1"/>
</dbReference>
<feature type="binding site" evidence="4">
    <location>
        <position position="135"/>
    </location>
    <ligand>
        <name>D-ribulose 5-phosphate</name>
        <dbReference type="ChEBI" id="CHEBI:58121"/>
    </ligand>
</feature>
<reference evidence="5" key="2">
    <citation type="submission" date="2021-04" db="EMBL/GenBank/DDBJ databases">
        <authorList>
            <person name="Gilroy R."/>
        </authorList>
    </citation>
    <scope>NUCLEOTIDE SEQUENCE</scope>
    <source>
        <strain evidence="5">Gambia11-129</strain>
    </source>
</reference>
<keyword evidence="2 5" id="KW-0413">Isomerase</keyword>
<evidence type="ECO:0000256" key="3">
    <source>
        <dbReference type="PIRSR" id="PIRSR005384-1"/>
    </source>
</evidence>
<dbReference type="EMBL" id="DXHU01000007">
    <property type="protein sequence ID" value="HIV98590.1"/>
    <property type="molecule type" value="Genomic_DNA"/>
</dbReference>
<gene>
    <name evidence="5" type="primary">rpiB</name>
    <name evidence="5" type="ORF">IAB12_02275</name>
</gene>
<comment type="caution">
    <text evidence="5">The sequence shown here is derived from an EMBL/GenBank/DDBJ whole genome shotgun (WGS) entry which is preliminary data.</text>
</comment>
<dbReference type="Gene3D" id="3.40.1400.10">
    <property type="entry name" value="Sugar-phosphate isomerase, RpiB/LacA/LacB"/>
    <property type="match status" value="1"/>
</dbReference>
<dbReference type="GO" id="GO:0019316">
    <property type="term" value="P:D-allose catabolic process"/>
    <property type="evidence" value="ECO:0007669"/>
    <property type="project" value="TreeGrafter"/>
</dbReference>
<organism evidence="5 6">
    <name type="scientific">Candidatus Ornithospirochaeta avicola</name>
    <dbReference type="NCBI Taxonomy" id="2840896"/>
    <lineage>
        <taxon>Bacteria</taxon>
        <taxon>Pseudomonadati</taxon>
        <taxon>Spirochaetota</taxon>
        <taxon>Spirochaetia</taxon>
        <taxon>Spirochaetales</taxon>
        <taxon>Spirochaetaceae</taxon>
        <taxon>Spirochaetaceae incertae sedis</taxon>
        <taxon>Candidatus Ornithospirochaeta</taxon>
    </lineage>
</organism>
<evidence type="ECO:0000313" key="5">
    <source>
        <dbReference type="EMBL" id="HIV98590.1"/>
    </source>
</evidence>
<accession>A0A9D1PSU4</accession>
<dbReference type="PANTHER" id="PTHR30345:SF0">
    <property type="entry name" value="DNA DAMAGE-REPAIR_TOLERATION PROTEIN DRT102"/>
    <property type="match status" value="1"/>
</dbReference>
<dbReference type="NCBIfam" id="TIGR00689">
    <property type="entry name" value="rpiB_lacA_lacB"/>
    <property type="match status" value="1"/>
</dbReference>
<feature type="binding site" evidence="4">
    <location>
        <position position="139"/>
    </location>
    <ligand>
        <name>D-ribulose 5-phosphate</name>
        <dbReference type="ChEBI" id="CHEBI:58121"/>
    </ligand>
</feature>
<sequence length="150" mass="16833">MEKKCVMANDHGAVELAGKLRKHLEDLGYSVTYLGTDNPDVSVDYPRQAEKAVEEYRRGGYDFGVLLCGTGIGISIAANKFHGIRCALCQDTYTATMTKKHNNANFIAFGGRVEYKEDPLKILDAYLSSEFEGGRHQRRINEITEIERHC</sequence>
<dbReference type="NCBIfam" id="NF004051">
    <property type="entry name" value="PRK05571.1"/>
    <property type="match status" value="1"/>
</dbReference>
<dbReference type="EC" id="5.3.1.6" evidence="5"/>
<proteinExistence type="inferred from homology"/>
<feature type="binding site" evidence="4">
    <location>
        <begin position="10"/>
        <end position="11"/>
    </location>
    <ligand>
        <name>D-ribulose 5-phosphate</name>
        <dbReference type="ChEBI" id="CHEBI:58121"/>
    </ligand>
</feature>
<feature type="binding site" evidence="4">
    <location>
        <begin position="69"/>
        <end position="73"/>
    </location>
    <ligand>
        <name>D-ribulose 5-phosphate</name>
        <dbReference type="ChEBI" id="CHEBI:58121"/>
    </ligand>
</feature>
<dbReference type="AlphaFoldDB" id="A0A9D1PSU4"/>
<dbReference type="PIRSF" id="PIRSF005384">
    <property type="entry name" value="RpiB_LacA_B"/>
    <property type="match status" value="1"/>
</dbReference>
<feature type="binding site" evidence="4">
    <location>
        <position position="112"/>
    </location>
    <ligand>
        <name>D-ribulose 5-phosphate</name>
        <dbReference type="ChEBI" id="CHEBI:58121"/>
    </ligand>
</feature>
<dbReference type="SUPFAM" id="SSF89623">
    <property type="entry name" value="Ribose/Galactose isomerase RpiB/AlsB"/>
    <property type="match status" value="1"/>
</dbReference>
<dbReference type="PANTHER" id="PTHR30345">
    <property type="entry name" value="RIBOSE-5-PHOSPHATE ISOMERASE B"/>
    <property type="match status" value="1"/>
</dbReference>
<evidence type="ECO:0000256" key="1">
    <source>
        <dbReference type="ARBA" id="ARBA00008754"/>
    </source>
</evidence>
<reference evidence="5" key="1">
    <citation type="journal article" date="2021" name="PeerJ">
        <title>Extensive microbial diversity within the chicken gut microbiome revealed by metagenomics and culture.</title>
        <authorList>
            <person name="Gilroy R."/>
            <person name="Ravi A."/>
            <person name="Getino M."/>
            <person name="Pursley I."/>
            <person name="Horton D.L."/>
            <person name="Alikhan N.F."/>
            <person name="Baker D."/>
            <person name="Gharbi K."/>
            <person name="Hall N."/>
            <person name="Watson M."/>
            <person name="Adriaenssens E.M."/>
            <person name="Foster-Nyarko E."/>
            <person name="Jarju S."/>
            <person name="Secka A."/>
            <person name="Antonio M."/>
            <person name="Oren A."/>
            <person name="Chaudhuri R.R."/>
            <person name="La Ragione R."/>
            <person name="Hildebrand F."/>
            <person name="Pallen M.J."/>
        </authorList>
    </citation>
    <scope>NUCLEOTIDE SEQUENCE</scope>
    <source>
        <strain evidence="5">Gambia11-129</strain>
    </source>
</reference>
<name>A0A9D1PSU4_9SPIO</name>
<evidence type="ECO:0000313" key="6">
    <source>
        <dbReference type="Proteomes" id="UP000823936"/>
    </source>
</evidence>
<dbReference type="InterPro" id="IPR036569">
    <property type="entry name" value="RpiB_LacA_LacB_sf"/>
</dbReference>
<comment type="similarity">
    <text evidence="1">Belongs to the LacAB/RpiB family.</text>
</comment>